<reference evidence="2" key="3">
    <citation type="submission" date="2016-03" db="UniProtKB">
        <authorList>
            <consortium name="EnsemblProtists"/>
        </authorList>
    </citation>
    <scope>IDENTIFICATION</scope>
</reference>
<dbReference type="EMBL" id="JH993128">
    <property type="protein sequence ID" value="EKX33803.1"/>
    <property type="molecule type" value="Genomic_DNA"/>
</dbReference>
<gene>
    <name evidence="1" type="ORF">GUITHDRAFT_155923</name>
</gene>
<name>L1IC68_GUITC</name>
<dbReference type="PaxDb" id="55529-EKX33803"/>
<dbReference type="RefSeq" id="XP_005820783.1">
    <property type="nucleotide sequence ID" value="XM_005820726.1"/>
</dbReference>
<proteinExistence type="predicted"/>
<evidence type="ECO:0000313" key="3">
    <source>
        <dbReference type="Proteomes" id="UP000011087"/>
    </source>
</evidence>
<organism evidence="1">
    <name type="scientific">Guillardia theta (strain CCMP2712)</name>
    <name type="common">Cryptophyte</name>
    <dbReference type="NCBI Taxonomy" id="905079"/>
    <lineage>
        <taxon>Eukaryota</taxon>
        <taxon>Cryptophyceae</taxon>
        <taxon>Pyrenomonadales</taxon>
        <taxon>Geminigeraceae</taxon>
        <taxon>Guillardia</taxon>
    </lineage>
</organism>
<sequence length="210" mass="24751">MSASGQKEVSDAPSPSFRTLGELRDTLEQMKNVAKDANVKDPFALYPCANLSLKDTLLHIADEMSTTNQPQKANKAVEIELASLACGWILWYFGNPDKNLPPYKDLHPRDFSQREDREMLSNLGFVIRSFHRHILDQLQTSPIRDPARLDRDRIQYETFIKNPQPDEARRIYQRYVSTFLAWIQNDETYRMRRTQLEWNTFMKELRYYKT</sequence>
<dbReference type="HOGENOM" id="CLU_1312245_0_0_1"/>
<evidence type="ECO:0000313" key="2">
    <source>
        <dbReference type="EnsemblProtists" id="EKX33803"/>
    </source>
</evidence>
<keyword evidence="3" id="KW-1185">Reference proteome</keyword>
<dbReference type="Proteomes" id="UP000011087">
    <property type="component" value="Unassembled WGS sequence"/>
</dbReference>
<evidence type="ECO:0000313" key="1">
    <source>
        <dbReference type="EMBL" id="EKX33803.1"/>
    </source>
</evidence>
<reference evidence="3" key="2">
    <citation type="submission" date="2012-11" db="EMBL/GenBank/DDBJ databases">
        <authorList>
            <person name="Kuo A."/>
            <person name="Curtis B.A."/>
            <person name="Tanifuji G."/>
            <person name="Burki F."/>
            <person name="Gruber A."/>
            <person name="Irimia M."/>
            <person name="Maruyama S."/>
            <person name="Arias M.C."/>
            <person name="Ball S.G."/>
            <person name="Gile G.H."/>
            <person name="Hirakawa Y."/>
            <person name="Hopkins J.F."/>
            <person name="Rensing S.A."/>
            <person name="Schmutz J."/>
            <person name="Symeonidi A."/>
            <person name="Elias M."/>
            <person name="Eveleigh R.J."/>
            <person name="Herman E.K."/>
            <person name="Klute M.J."/>
            <person name="Nakayama T."/>
            <person name="Obornik M."/>
            <person name="Reyes-Prieto A."/>
            <person name="Armbrust E.V."/>
            <person name="Aves S.J."/>
            <person name="Beiko R.G."/>
            <person name="Coutinho P."/>
            <person name="Dacks J.B."/>
            <person name="Durnford D.G."/>
            <person name="Fast N.M."/>
            <person name="Green B.R."/>
            <person name="Grisdale C."/>
            <person name="Hempe F."/>
            <person name="Henrissat B."/>
            <person name="Hoppner M.P."/>
            <person name="Ishida K.-I."/>
            <person name="Kim E."/>
            <person name="Koreny L."/>
            <person name="Kroth P.G."/>
            <person name="Liu Y."/>
            <person name="Malik S.-B."/>
            <person name="Maier U.G."/>
            <person name="McRose D."/>
            <person name="Mock T."/>
            <person name="Neilson J.A."/>
            <person name="Onodera N.T."/>
            <person name="Poole A.M."/>
            <person name="Pritham E.J."/>
            <person name="Richards T.A."/>
            <person name="Rocap G."/>
            <person name="Roy S.W."/>
            <person name="Sarai C."/>
            <person name="Schaack S."/>
            <person name="Shirato S."/>
            <person name="Slamovits C.H."/>
            <person name="Spencer D.F."/>
            <person name="Suzuki S."/>
            <person name="Worden A.Z."/>
            <person name="Zauner S."/>
            <person name="Barry K."/>
            <person name="Bell C."/>
            <person name="Bharti A.K."/>
            <person name="Crow J.A."/>
            <person name="Grimwood J."/>
            <person name="Kramer R."/>
            <person name="Lindquist E."/>
            <person name="Lucas S."/>
            <person name="Salamov A."/>
            <person name="McFadden G.I."/>
            <person name="Lane C.E."/>
            <person name="Keeling P.J."/>
            <person name="Gray M.W."/>
            <person name="Grigoriev I.V."/>
            <person name="Archibald J.M."/>
        </authorList>
    </citation>
    <scope>NUCLEOTIDE SEQUENCE</scope>
    <source>
        <strain evidence="3">CCMP2712</strain>
    </source>
</reference>
<dbReference type="GeneID" id="17290541"/>
<accession>L1IC68</accession>
<dbReference type="EnsemblProtists" id="EKX33803">
    <property type="protein sequence ID" value="EKX33803"/>
    <property type="gene ID" value="GUITHDRAFT_155923"/>
</dbReference>
<dbReference type="AlphaFoldDB" id="L1IC68"/>
<protein>
    <submittedName>
        <fullName evidence="1 2">Uncharacterized protein</fullName>
    </submittedName>
</protein>
<dbReference type="KEGG" id="gtt:GUITHDRAFT_155923"/>
<reference evidence="1 3" key="1">
    <citation type="journal article" date="2012" name="Nature">
        <title>Algal genomes reveal evolutionary mosaicism and the fate of nucleomorphs.</title>
        <authorList>
            <consortium name="DOE Joint Genome Institute"/>
            <person name="Curtis B.A."/>
            <person name="Tanifuji G."/>
            <person name="Burki F."/>
            <person name="Gruber A."/>
            <person name="Irimia M."/>
            <person name="Maruyama S."/>
            <person name="Arias M.C."/>
            <person name="Ball S.G."/>
            <person name="Gile G.H."/>
            <person name="Hirakawa Y."/>
            <person name="Hopkins J.F."/>
            <person name="Kuo A."/>
            <person name="Rensing S.A."/>
            <person name="Schmutz J."/>
            <person name="Symeonidi A."/>
            <person name="Elias M."/>
            <person name="Eveleigh R.J."/>
            <person name="Herman E.K."/>
            <person name="Klute M.J."/>
            <person name="Nakayama T."/>
            <person name="Obornik M."/>
            <person name="Reyes-Prieto A."/>
            <person name="Armbrust E.V."/>
            <person name="Aves S.J."/>
            <person name="Beiko R.G."/>
            <person name="Coutinho P."/>
            <person name="Dacks J.B."/>
            <person name="Durnford D.G."/>
            <person name="Fast N.M."/>
            <person name="Green B.R."/>
            <person name="Grisdale C.J."/>
            <person name="Hempel F."/>
            <person name="Henrissat B."/>
            <person name="Hoppner M.P."/>
            <person name="Ishida K."/>
            <person name="Kim E."/>
            <person name="Koreny L."/>
            <person name="Kroth P.G."/>
            <person name="Liu Y."/>
            <person name="Malik S.B."/>
            <person name="Maier U.G."/>
            <person name="McRose D."/>
            <person name="Mock T."/>
            <person name="Neilson J.A."/>
            <person name="Onodera N.T."/>
            <person name="Poole A.M."/>
            <person name="Pritham E.J."/>
            <person name="Richards T.A."/>
            <person name="Rocap G."/>
            <person name="Roy S.W."/>
            <person name="Sarai C."/>
            <person name="Schaack S."/>
            <person name="Shirato S."/>
            <person name="Slamovits C.H."/>
            <person name="Spencer D.F."/>
            <person name="Suzuki S."/>
            <person name="Worden A.Z."/>
            <person name="Zauner S."/>
            <person name="Barry K."/>
            <person name="Bell C."/>
            <person name="Bharti A.K."/>
            <person name="Crow J.A."/>
            <person name="Grimwood J."/>
            <person name="Kramer R."/>
            <person name="Lindquist E."/>
            <person name="Lucas S."/>
            <person name="Salamov A."/>
            <person name="McFadden G.I."/>
            <person name="Lane C.E."/>
            <person name="Keeling P.J."/>
            <person name="Gray M.W."/>
            <person name="Grigoriev I.V."/>
            <person name="Archibald J.M."/>
        </authorList>
    </citation>
    <scope>NUCLEOTIDE SEQUENCE</scope>
    <source>
        <strain evidence="1 3">CCMP2712</strain>
    </source>
</reference>